<proteinExistence type="predicted"/>
<dbReference type="InterPro" id="IPR044152">
    <property type="entry name" value="YqjM-like"/>
</dbReference>
<evidence type="ECO:0000256" key="4">
    <source>
        <dbReference type="ARBA" id="ARBA00022857"/>
    </source>
</evidence>
<evidence type="ECO:0000259" key="6">
    <source>
        <dbReference type="Pfam" id="PF00724"/>
    </source>
</evidence>
<dbReference type="GO" id="GO:0003959">
    <property type="term" value="F:NADPH dehydrogenase activity"/>
    <property type="evidence" value="ECO:0007669"/>
    <property type="project" value="InterPro"/>
</dbReference>
<dbReference type="PANTHER" id="PTHR43303:SF4">
    <property type="entry name" value="NADPH DEHYDROGENASE C23G7.10C-RELATED"/>
    <property type="match status" value="1"/>
</dbReference>
<evidence type="ECO:0000313" key="7">
    <source>
        <dbReference type="EMBL" id="AKM31153.1"/>
    </source>
</evidence>
<dbReference type="GO" id="GO:0050661">
    <property type="term" value="F:NADP binding"/>
    <property type="evidence" value="ECO:0007669"/>
    <property type="project" value="InterPro"/>
</dbReference>
<dbReference type="KEGG" id="pfg:AB870_15035"/>
<sequence>MSALFSPFELKSVKLRNRIAIPPMCQYSAVDGLTNDWHFAHYASLARGGAGLVIVEATAVSPEGRITPGCTGLWSDEQTAGMARIAAAIKSHGAVPGIQIAHAGRKASANRPWEGDDHIAEDDPRGWPTLSPSAVAFGGDLGKVPKAMTLDDIARVKADFVAAARRALAAGFEWLELHFAHGYLAQSFFSLHANHREDNYGGDLAGRSRFLLETLAAVREVWPEHLPLTARFGVIEYDGRDEETLAESIALARQMREGGLDLLSVSVGFSTPNANIPWGTPFLAPISARVKNEAGIPVASAWGIDDPVVANRIVADGQLDLVMVGRAHLANPHWPYFAARELDEKRPTWVLPAPYAHWLARYRAPRAA</sequence>
<protein>
    <submittedName>
        <fullName evidence="7">NADH:flavin oxidoreductase</fullName>
    </submittedName>
</protein>
<dbReference type="InterPro" id="IPR001155">
    <property type="entry name" value="OxRdtase_FMN_N"/>
</dbReference>
<dbReference type="Gene3D" id="3.20.20.70">
    <property type="entry name" value="Aldolase class I"/>
    <property type="match status" value="1"/>
</dbReference>
<name>A0A0H3WX22_9BURK</name>
<reference evidence="7" key="1">
    <citation type="submission" date="2016-06" db="EMBL/GenBank/DDBJ databases">
        <title>Complete Genome Sequence of Pandoraea faecigallinarum DSM-23572.</title>
        <authorList>
            <person name="Yong D."/>
            <person name="Ee R."/>
            <person name="Lim Y.-L."/>
            <person name="Yin W.-F."/>
            <person name="Chan K.-G."/>
        </authorList>
    </citation>
    <scope>NUCLEOTIDE SEQUENCE</scope>
    <source>
        <strain evidence="7">DSM 23572</strain>
    </source>
</reference>
<evidence type="ECO:0000256" key="3">
    <source>
        <dbReference type="ARBA" id="ARBA00022643"/>
    </source>
</evidence>
<evidence type="ECO:0000313" key="8">
    <source>
        <dbReference type="Proteomes" id="UP000035651"/>
    </source>
</evidence>
<keyword evidence="8" id="KW-1185">Reference proteome</keyword>
<dbReference type="GO" id="GO:0010181">
    <property type="term" value="F:FMN binding"/>
    <property type="evidence" value="ECO:0007669"/>
    <property type="project" value="InterPro"/>
</dbReference>
<keyword evidence="2" id="KW-0285">Flavoprotein</keyword>
<dbReference type="PATRIC" id="fig|656179.3.peg.3202"/>
<dbReference type="STRING" id="656179.AB870_15035"/>
<dbReference type="OrthoDB" id="8985337at2"/>
<evidence type="ECO:0000256" key="2">
    <source>
        <dbReference type="ARBA" id="ARBA00022630"/>
    </source>
</evidence>
<accession>A0A0H3WX22</accession>
<keyword evidence="4" id="KW-0521">NADP</keyword>
<keyword evidence="3" id="KW-0288">FMN</keyword>
<comment type="cofactor">
    <cofactor evidence="1">
        <name>FMN</name>
        <dbReference type="ChEBI" id="CHEBI:58210"/>
    </cofactor>
</comment>
<organism evidence="7 8">
    <name type="scientific">Pandoraea faecigallinarum</name>
    <dbReference type="NCBI Taxonomy" id="656179"/>
    <lineage>
        <taxon>Bacteria</taxon>
        <taxon>Pseudomonadati</taxon>
        <taxon>Pseudomonadota</taxon>
        <taxon>Betaproteobacteria</taxon>
        <taxon>Burkholderiales</taxon>
        <taxon>Burkholderiaceae</taxon>
        <taxon>Pandoraea</taxon>
    </lineage>
</organism>
<dbReference type="EMBL" id="CP011807">
    <property type="protein sequence ID" value="AKM31153.1"/>
    <property type="molecule type" value="Genomic_DNA"/>
</dbReference>
<evidence type="ECO:0000256" key="5">
    <source>
        <dbReference type="ARBA" id="ARBA00023002"/>
    </source>
</evidence>
<dbReference type="SUPFAM" id="SSF51395">
    <property type="entry name" value="FMN-linked oxidoreductases"/>
    <property type="match status" value="1"/>
</dbReference>
<feature type="domain" description="NADH:flavin oxidoreductase/NADH oxidase N-terminal" evidence="6">
    <location>
        <begin position="4"/>
        <end position="341"/>
    </location>
</feature>
<dbReference type="PANTHER" id="PTHR43303">
    <property type="entry name" value="NADPH DEHYDROGENASE C23G7.10C-RELATED"/>
    <property type="match status" value="1"/>
</dbReference>
<gene>
    <name evidence="7" type="ORF">AB870_15035</name>
</gene>
<dbReference type="Proteomes" id="UP000035651">
    <property type="component" value="Chromosome"/>
</dbReference>
<keyword evidence="5" id="KW-0560">Oxidoreductase</keyword>
<dbReference type="AlphaFoldDB" id="A0A0H3WX22"/>
<dbReference type="Pfam" id="PF00724">
    <property type="entry name" value="Oxidored_FMN"/>
    <property type="match status" value="1"/>
</dbReference>
<evidence type="ECO:0000256" key="1">
    <source>
        <dbReference type="ARBA" id="ARBA00001917"/>
    </source>
</evidence>
<dbReference type="CDD" id="cd02932">
    <property type="entry name" value="OYE_YqiM_FMN"/>
    <property type="match status" value="1"/>
</dbReference>
<dbReference type="RefSeq" id="WP_047906963.1">
    <property type="nucleotide sequence ID" value="NZ_CP011807.3"/>
</dbReference>
<dbReference type="InterPro" id="IPR013785">
    <property type="entry name" value="Aldolase_TIM"/>
</dbReference>